<protein>
    <submittedName>
        <fullName evidence="1">Uncharacterized protein</fullName>
    </submittedName>
</protein>
<organism evidence="1">
    <name type="scientific">Timema douglasi</name>
    <name type="common">Walking stick</name>
    <dbReference type="NCBI Taxonomy" id="61478"/>
    <lineage>
        <taxon>Eukaryota</taxon>
        <taxon>Metazoa</taxon>
        <taxon>Ecdysozoa</taxon>
        <taxon>Arthropoda</taxon>
        <taxon>Hexapoda</taxon>
        <taxon>Insecta</taxon>
        <taxon>Pterygota</taxon>
        <taxon>Neoptera</taxon>
        <taxon>Polyneoptera</taxon>
        <taxon>Phasmatodea</taxon>
        <taxon>Timematodea</taxon>
        <taxon>Timematoidea</taxon>
        <taxon>Timematidae</taxon>
        <taxon>Timema</taxon>
    </lineage>
</organism>
<dbReference type="EMBL" id="OA564655">
    <property type="protein sequence ID" value="CAD7195130.1"/>
    <property type="molecule type" value="Genomic_DNA"/>
</dbReference>
<accession>A0A7R8VCY9</accession>
<gene>
    <name evidence="1" type="ORF">TDIB3V08_LOCUS1534</name>
</gene>
<dbReference type="AlphaFoldDB" id="A0A7R8VCY9"/>
<evidence type="ECO:0000313" key="1">
    <source>
        <dbReference type="EMBL" id="CAD7195130.1"/>
    </source>
</evidence>
<sequence length="718" mass="80515">MAPMWVQQEENQTAPYARSGMLTLEQRFFDYLRLSRARRIVEKAFEVVYPHLRGEIVENQFVKNYLSTPDRNLNLYLSVIGSLVYCVSSVLDHAVTQESRVSQEQGDPSVRHRGIITSGSSACAGGVGSDSDSIGRCGFPVLRPRQCQRPLRGMTLLDALVVSVTRDLGRAQDGIMGVTMQEPESTRKGGIPSNTSQGYCLFAMGSSFLENTINSSDPSTLYKRTGTELPDRALDNYGGALNLVFCLTTSPFLLSVNLDNQYALSSASFGSQNVLLSPKGKGGSRGPASCFQEHRSILAIVSLQFTFHKFLEGGRRPLHKHWEMVSSTAYHWTGTWEFVDHEYDTHLFPGTPSKSPHGIGNLMTGTGISSMIRSQKSTNSFSMYATGTVCIHTHKQLIYDLPLSPWNSRDQCQNQQTEREQKACRSTVWMCRAESHCRDWGMIQKRALQGSTSRVFRVGNMPQVSRFSDSARRSTDISVLRRNCLETNKKTFTRKEWICSRLAAAFSSLVRRARGPQCACAGRVLRNNHVNEIRGTLPSNNDIPLRPVVMKRQYLSKFQGFVTITILPLLEGCEKSNGRPTLTENVALLISRRKIKEKPSVADIHDSLTKIIKKEMGKGDQGWSTWIRYRAVLAEGVQNWPKISKSGELQQTYRKIDDLIIMILVYLSKRVAHAVSVVGRLPGEQDLQKFYISFTSQTDVGIDNICQKQQLQTKRIKA</sequence>
<reference evidence="1" key="1">
    <citation type="submission" date="2020-11" db="EMBL/GenBank/DDBJ databases">
        <authorList>
            <person name="Tran Van P."/>
        </authorList>
    </citation>
    <scope>NUCLEOTIDE SEQUENCE</scope>
</reference>
<proteinExistence type="predicted"/>
<name>A0A7R8VCY9_TIMDO</name>